<protein>
    <submittedName>
        <fullName evidence="7">L-glutamyl-[BtrI acyl-carrier protein] decarboxylase</fullName>
        <ecNumber evidence="7">4.1.1.95</ecNumber>
    </submittedName>
</protein>
<dbReference type="InterPro" id="IPR022644">
    <property type="entry name" value="De-COase2_N"/>
</dbReference>
<feature type="modified residue" description="N6-(pyridoxal phosphate)lysine" evidence="3">
    <location>
        <position position="46"/>
    </location>
</feature>
<dbReference type="SUPFAM" id="SSF51419">
    <property type="entry name" value="PLP-binding barrel"/>
    <property type="match status" value="1"/>
</dbReference>
<name>A0A6N3AS04_9FIRM</name>
<dbReference type="InterPro" id="IPR029066">
    <property type="entry name" value="PLP-binding_barrel"/>
</dbReference>
<dbReference type="Pfam" id="PF00278">
    <property type="entry name" value="Orn_DAP_Arg_deC"/>
    <property type="match status" value="1"/>
</dbReference>
<reference evidence="7" key="1">
    <citation type="submission" date="2019-11" db="EMBL/GenBank/DDBJ databases">
        <authorList>
            <person name="Feng L."/>
        </authorList>
    </citation>
    <scope>NUCLEOTIDE SEQUENCE</scope>
    <source>
        <strain evidence="7">IbartlettiiLFYP30</strain>
    </source>
</reference>
<feature type="domain" description="Orn/DAP/Arg decarboxylase 2 N-terminal" evidence="6">
    <location>
        <begin position="25"/>
        <end position="264"/>
    </location>
</feature>
<dbReference type="GO" id="GO:0009089">
    <property type="term" value="P:lysine biosynthetic process via diaminopimelate"/>
    <property type="evidence" value="ECO:0007669"/>
    <property type="project" value="TreeGrafter"/>
</dbReference>
<keyword evidence="7" id="KW-0456">Lyase</keyword>
<evidence type="ECO:0000256" key="1">
    <source>
        <dbReference type="ARBA" id="ARBA00001933"/>
    </source>
</evidence>
<dbReference type="PANTHER" id="PTHR43727:SF2">
    <property type="entry name" value="GROUP IV DECARBOXYLASE"/>
    <property type="match status" value="1"/>
</dbReference>
<comment type="similarity">
    <text evidence="4">Belongs to the Orn/Lys/Arg decarboxylase class-II family.</text>
</comment>
<evidence type="ECO:0000256" key="2">
    <source>
        <dbReference type="ARBA" id="ARBA00022898"/>
    </source>
</evidence>
<dbReference type="EC" id="4.1.1.95" evidence="7"/>
<organism evidence="7">
    <name type="scientific">Intestinibacter bartlettii</name>
    <dbReference type="NCBI Taxonomy" id="261299"/>
    <lineage>
        <taxon>Bacteria</taxon>
        <taxon>Bacillati</taxon>
        <taxon>Bacillota</taxon>
        <taxon>Clostridia</taxon>
        <taxon>Peptostreptococcales</taxon>
        <taxon>Peptostreptococcaceae</taxon>
        <taxon>Intestinibacter</taxon>
    </lineage>
</organism>
<feature type="domain" description="Orn/DAP/Arg decarboxylase 2 C-terminal" evidence="5">
    <location>
        <begin position="17"/>
        <end position="376"/>
    </location>
</feature>
<dbReference type="SUPFAM" id="SSF50621">
    <property type="entry name" value="Alanine racemase C-terminal domain-like"/>
    <property type="match status" value="1"/>
</dbReference>
<dbReference type="InterPro" id="IPR009006">
    <property type="entry name" value="Ala_racemase/Decarboxylase_C"/>
</dbReference>
<dbReference type="Gene3D" id="3.20.20.10">
    <property type="entry name" value="Alanine racemase"/>
    <property type="match status" value="1"/>
</dbReference>
<evidence type="ECO:0000256" key="4">
    <source>
        <dbReference type="RuleBase" id="RU003737"/>
    </source>
</evidence>
<dbReference type="AlphaFoldDB" id="A0A6N3AS04"/>
<evidence type="ECO:0000256" key="3">
    <source>
        <dbReference type="PIRSR" id="PIRSR600183-50"/>
    </source>
</evidence>
<comment type="cofactor">
    <cofactor evidence="1 3">
        <name>pyridoxal 5'-phosphate</name>
        <dbReference type="ChEBI" id="CHEBI:597326"/>
    </cofactor>
</comment>
<dbReference type="InterPro" id="IPR000183">
    <property type="entry name" value="Orn/DAP/Arg_de-COase"/>
</dbReference>
<feature type="active site" description="Proton donor" evidence="3">
    <location>
        <position position="349"/>
    </location>
</feature>
<evidence type="ECO:0000259" key="5">
    <source>
        <dbReference type="Pfam" id="PF00278"/>
    </source>
</evidence>
<dbReference type="InterPro" id="IPR022643">
    <property type="entry name" value="De-COase2_C"/>
</dbReference>
<dbReference type="GO" id="GO:0008836">
    <property type="term" value="F:diaminopimelate decarboxylase activity"/>
    <property type="evidence" value="ECO:0007669"/>
    <property type="project" value="TreeGrafter"/>
</dbReference>
<gene>
    <name evidence="7" type="primary">btrK</name>
    <name evidence="7" type="ORF">IBLFYP30_01332</name>
</gene>
<sequence>MQTEIIKDLMKEYKRPFYIYDEKVIGDQIQELKTNFPEFEFLYSIKTNPNKDVIKFIAQNDIGSDSASKNEVFKSIDAGMPKEKIIYSSAGKTKQDIEETYDKCIITADSYHELEVINEVAKEHNIVLRVGVRINSNYAIEGGDILPNKFGIDEESLLPHKEFIDSLKNIKICGIHVHLKSQILNYETLYNYYKDVLELAVFCVDEMGFDMDFVNFGGGLGVAYSQRENELEIESLGQKCRELIKEFKEKLNCRLIIESGRFIVCKSGTYVTYIIDKKVSRGANYLIVANGYNGFHKTTLAEMVKGYAQGPLEDIHAVEPLFTSYDAYEVKVLNKSQEKEEVTVCGNLCTAADLIGKNLVLPKAEIGDIIAITNAGSYGFTLSPILFSSHDIPYEIYLNSKNQAIISEY</sequence>
<proteinExistence type="inferred from homology"/>
<dbReference type="Gene3D" id="2.40.37.10">
    <property type="entry name" value="Lyase, Ornithine Decarboxylase, Chain A, domain 1"/>
    <property type="match status" value="1"/>
</dbReference>
<evidence type="ECO:0000313" key="7">
    <source>
        <dbReference type="EMBL" id="VYT92446.1"/>
    </source>
</evidence>
<accession>A0A6N3AS04</accession>
<dbReference type="PRINTS" id="PR01179">
    <property type="entry name" value="ODADCRBXLASE"/>
</dbReference>
<keyword evidence="2 3" id="KW-0663">Pyridoxal phosphate</keyword>
<dbReference type="Pfam" id="PF02784">
    <property type="entry name" value="Orn_Arg_deC_N"/>
    <property type="match status" value="1"/>
</dbReference>
<dbReference type="EMBL" id="CACRUE010000022">
    <property type="protein sequence ID" value="VYT92446.1"/>
    <property type="molecule type" value="Genomic_DNA"/>
</dbReference>
<dbReference type="RefSeq" id="WP_022072015.1">
    <property type="nucleotide sequence ID" value="NZ_CACRUE010000022.1"/>
</dbReference>
<evidence type="ECO:0000259" key="6">
    <source>
        <dbReference type="Pfam" id="PF02784"/>
    </source>
</evidence>
<dbReference type="PANTHER" id="PTHR43727">
    <property type="entry name" value="DIAMINOPIMELATE DECARBOXYLASE"/>
    <property type="match status" value="1"/>
</dbReference>